<gene>
    <name evidence="2" type="ORF">CANTADRAFT_35325</name>
</gene>
<dbReference type="EMBL" id="KV453909">
    <property type="protein sequence ID" value="ODV82118.1"/>
    <property type="molecule type" value="Genomic_DNA"/>
</dbReference>
<dbReference type="STRING" id="984487.A0A1E4SRJ1"/>
<evidence type="ECO:0000313" key="3">
    <source>
        <dbReference type="Proteomes" id="UP000094285"/>
    </source>
</evidence>
<dbReference type="Proteomes" id="UP000094285">
    <property type="component" value="Unassembled WGS sequence"/>
</dbReference>
<dbReference type="AlphaFoldDB" id="A0A1E4SRJ1"/>
<reference evidence="3" key="1">
    <citation type="submission" date="2016-05" db="EMBL/GenBank/DDBJ databases">
        <title>Comparative genomics of biotechnologically important yeasts.</title>
        <authorList>
            <consortium name="DOE Joint Genome Institute"/>
            <person name="Riley R."/>
            <person name="Haridas S."/>
            <person name="Wolfe K.H."/>
            <person name="Lopes M.R."/>
            <person name="Hittinger C.T."/>
            <person name="Goker M."/>
            <person name="Salamov A."/>
            <person name="Wisecaver J."/>
            <person name="Long T.M."/>
            <person name="Aerts A.L."/>
            <person name="Barry K."/>
            <person name="Choi C."/>
            <person name="Clum A."/>
            <person name="Coughlan A.Y."/>
            <person name="Deshpande S."/>
            <person name="Douglass A.P."/>
            <person name="Hanson S.J."/>
            <person name="Klenk H.-P."/>
            <person name="Labutti K."/>
            <person name="Lapidus A."/>
            <person name="Lindquist E."/>
            <person name="Lipzen A."/>
            <person name="Meier-Kolthoff J.P."/>
            <person name="Ohm R.A."/>
            <person name="Otillar R.P."/>
            <person name="Pangilinan J."/>
            <person name="Peng Y."/>
            <person name="Rokas A."/>
            <person name="Rosa C.A."/>
            <person name="Scheuner C."/>
            <person name="Sibirny A.A."/>
            <person name="Slot J.C."/>
            <person name="Stielow J.B."/>
            <person name="Sun H."/>
            <person name="Kurtzman C.P."/>
            <person name="Blackwell M."/>
            <person name="Grigoriev I.V."/>
            <person name="Jeffries T.W."/>
        </authorList>
    </citation>
    <scope>NUCLEOTIDE SEQUENCE [LARGE SCALE GENOMIC DNA]</scope>
    <source>
        <strain evidence="3">NRRL Y-17324</strain>
    </source>
</reference>
<proteinExistence type="predicted"/>
<feature type="non-terminal residue" evidence="2">
    <location>
        <position position="247"/>
    </location>
</feature>
<accession>A0A1E4SRJ1</accession>
<sequence>LVALVPTILAYPSNIKEVNNLDSPVASVKTPQDLLFSGNYVCDKFASIIQSNNDTTDFPVSLNLYVAQSEKAPNDNYTVDLYFKNVNHRSLNLFAFLNVSDSDTVLQSYNPQLISQQPNFGVEFKFDFAKGLLCNFLYQFTIAYQLQRTNDTSYESDKIFLVGSCQENEAYFPEAYGDLIDQGYRCVEYNSGYQYEGGKDWCSKFYPSDQCCQTFQSDELASRNQCPPNASGASTFVTKTSASTAST</sequence>
<evidence type="ECO:0000256" key="1">
    <source>
        <dbReference type="SAM" id="MobiDB-lite"/>
    </source>
</evidence>
<name>A0A1E4SRJ1_9ASCO</name>
<organism evidence="2 3">
    <name type="scientific">Suhomyces tanzawaensis NRRL Y-17324</name>
    <dbReference type="NCBI Taxonomy" id="984487"/>
    <lineage>
        <taxon>Eukaryota</taxon>
        <taxon>Fungi</taxon>
        <taxon>Dikarya</taxon>
        <taxon>Ascomycota</taxon>
        <taxon>Saccharomycotina</taxon>
        <taxon>Pichiomycetes</taxon>
        <taxon>Debaryomycetaceae</taxon>
        <taxon>Suhomyces</taxon>
    </lineage>
</organism>
<protein>
    <submittedName>
        <fullName evidence="2">Uncharacterized protein</fullName>
    </submittedName>
</protein>
<dbReference type="RefSeq" id="XP_020067240.1">
    <property type="nucleotide sequence ID" value="XM_020208631.1"/>
</dbReference>
<dbReference type="GeneID" id="30982768"/>
<feature type="region of interest" description="Disordered" evidence="1">
    <location>
        <begin position="226"/>
        <end position="247"/>
    </location>
</feature>
<keyword evidence="3" id="KW-1185">Reference proteome</keyword>
<evidence type="ECO:0000313" key="2">
    <source>
        <dbReference type="EMBL" id="ODV82118.1"/>
    </source>
</evidence>
<dbReference type="OrthoDB" id="4006709at2759"/>
<feature type="non-terminal residue" evidence="2">
    <location>
        <position position="1"/>
    </location>
</feature>